<evidence type="ECO:0000313" key="3">
    <source>
        <dbReference type="Proteomes" id="UP000827092"/>
    </source>
</evidence>
<feature type="transmembrane region" description="Helical" evidence="1">
    <location>
        <begin position="50"/>
        <end position="71"/>
    </location>
</feature>
<dbReference type="Proteomes" id="UP000827092">
    <property type="component" value="Unassembled WGS sequence"/>
</dbReference>
<name>A0AAV6UXR2_9ARAC</name>
<evidence type="ECO:0008006" key="4">
    <source>
        <dbReference type="Google" id="ProtNLM"/>
    </source>
</evidence>
<evidence type="ECO:0000256" key="1">
    <source>
        <dbReference type="SAM" id="Phobius"/>
    </source>
</evidence>
<proteinExistence type="predicted"/>
<feature type="transmembrane region" description="Helical" evidence="1">
    <location>
        <begin position="131"/>
        <end position="148"/>
    </location>
</feature>
<gene>
    <name evidence="2" type="ORF">JTE90_028640</name>
</gene>
<evidence type="ECO:0000313" key="2">
    <source>
        <dbReference type="EMBL" id="KAG8189096.1"/>
    </source>
</evidence>
<keyword evidence="3" id="KW-1185">Reference proteome</keyword>
<comment type="caution">
    <text evidence="2">The sequence shown here is derived from an EMBL/GenBank/DDBJ whole genome shotgun (WGS) entry which is preliminary data.</text>
</comment>
<accession>A0AAV6UXR2</accession>
<keyword evidence="1" id="KW-0812">Transmembrane</keyword>
<reference evidence="2 3" key="1">
    <citation type="journal article" date="2022" name="Nat. Ecol. Evol.">
        <title>A masculinizing supergene underlies an exaggerated male reproductive morph in a spider.</title>
        <authorList>
            <person name="Hendrickx F."/>
            <person name="De Corte Z."/>
            <person name="Sonet G."/>
            <person name="Van Belleghem S.M."/>
            <person name="Kostlbacher S."/>
            <person name="Vangestel C."/>
        </authorList>
    </citation>
    <scope>NUCLEOTIDE SEQUENCE [LARGE SCALE GENOMIC DNA]</scope>
    <source>
        <strain evidence="2">W744_W776</strain>
    </source>
</reference>
<protein>
    <recommendedName>
        <fullName evidence="4">Gustatory receptor</fullName>
    </recommendedName>
</protein>
<keyword evidence="1" id="KW-0472">Membrane</keyword>
<dbReference type="EMBL" id="JAFNEN010000221">
    <property type="protein sequence ID" value="KAG8189096.1"/>
    <property type="molecule type" value="Genomic_DNA"/>
</dbReference>
<keyword evidence="1" id="KW-1133">Transmembrane helix</keyword>
<sequence length="159" mass="18207">MVANRIHRDMEKSLSLTAFLTYVLTFGNILNIVCIFAVNFLSNMQTLRSLYTNSVFIWTISWFVFLTICGSRATELGYFLKNIVQEVATKSLRYPPVKSSRDLMYLQLFDACSKLNLNFTAWGMFRLNKRLLLTTSGVLVTYGILFASEIRGISAMKQE</sequence>
<organism evidence="2 3">
    <name type="scientific">Oedothorax gibbosus</name>
    <dbReference type="NCBI Taxonomy" id="931172"/>
    <lineage>
        <taxon>Eukaryota</taxon>
        <taxon>Metazoa</taxon>
        <taxon>Ecdysozoa</taxon>
        <taxon>Arthropoda</taxon>
        <taxon>Chelicerata</taxon>
        <taxon>Arachnida</taxon>
        <taxon>Araneae</taxon>
        <taxon>Araneomorphae</taxon>
        <taxon>Entelegynae</taxon>
        <taxon>Araneoidea</taxon>
        <taxon>Linyphiidae</taxon>
        <taxon>Erigoninae</taxon>
        <taxon>Oedothorax</taxon>
    </lineage>
</organism>
<feature type="transmembrane region" description="Helical" evidence="1">
    <location>
        <begin position="14"/>
        <end position="38"/>
    </location>
</feature>
<dbReference type="AlphaFoldDB" id="A0AAV6UXR2"/>